<protein>
    <submittedName>
        <fullName evidence="1">Uncharacterized protein</fullName>
    </submittedName>
</protein>
<reference evidence="1" key="1">
    <citation type="submission" date="2014-08" db="EMBL/GenBank/DDBJ databases">
        <authorList>
            <person name="Falentin Helene"/>
        </authorList>
    </citation>
    <scope>NUCLEOTIDE SEQUENCE</scope>
</reference>
<proteinExistence type="predicted"/>
<organism evidence="1">
    <name type="scientific">Propionibacterium freudenreichii subsp. freudenreichii</name>
    <dbReference type="NCBI Taxonomy" id="66712"/>
    <lineage>
        <taxon>Bacteria</taxon>
        <taxon>Bacillati</taxon>
        <taxon>Actinomycetota</taxon>
        <taxon>Actinomycetes</taxon>
        <taxon>Propionibacteriales</taxon>
        <taxon>Propionibacteriaceae</taxon>
        <taxon>Propionibacterium</taxon>
    </lineage>
</organism>
<dbReference type="AlphaFoldDB" id="A0A068VUB0"/>
<evidence type="ECO:0000313" key="1">
    <source>
        <dbReference type="EMBL" id="CEP26134.1"/>
    </source>
</evidence>
<sequence length="127" mass="14425">MPSTIDLTTRKRHQDCICAGLAGIDRRIKSEHNQDPRKQIVKALRPLIDCQRLYKNTDPHGKRLANQTFITRIDIDEDEEATLHLAEPFAITASPKTHVKGSNTSEIVEHRGFEPLTYGLQSHRSTN</sequence>
<name>A0A068VUB0_PROFF</name>
<dbReference type="EMBL" id="LM676390">
    <property type="protein sequence ID" value="CEP26134.1"/>
    <property type="molecule type" value="Genomic_DNA"/>
</dbReference>
<gene>
    <name evidence="1" type="ORF">PFCIRM138_04740</name>
</gene>
<accession>A0A068VUB0</accession>